<dbReference type="Proteomes" id="UP000009011">
    <property type="component" value="Chromosome"/>
</dbReference>
<dbReference type="PROSITE" id="PS00198">
    <property type="entry name" value="4FE4S_FER_1"/>
    <property type="match status" value="1"/>
</dbReference>
<dbReference type="InterPro" id="IPR003741">
    <property type="entry name" value="LUD_dom"/>
</dbReference>
<dbReference type="SUPFAM" id="SSF100950">
    <property type="entry name" value="NagB/RpiA/CoA transferase-like"/>
    <property type="match status" value="1"/>
</dbReference>
<dbReference type="Gene3D" id="3.40.50.10420">
    <property type="entry name" value="NagB/RpiA/CoA transferase-like"/>
    <property type="match status" value="1"/>
</dbReference>
<keyword evidence="6" id="KW-0408">Iron</keyword>
<dbReference type="EMBL" id="CP003557">
    <property type="protein sequence ID" value="AFN73336.1"/>
    <property type="molecule type" value="Genomic_DNA"/>
</dbReference>
<feature type="domain" description="4Fe-4S ferredoxin-type" evidence="8">
    <location>
        <begin position="370"/>
        <end position="401"/>
    </location>
</feature>
<keyword evidence="3" id="KW-0479">Metal-binding</keyword>
<dbReference type="PANTHER" id="PTHR47153">
    <property type="entry name" value="LACTATE UTILIZATION PROTEIN B"/>
    <property type="match status" value="1"/>
</dbReference>
<dbReference type="InterPro" id="IPR024185">
    <property type="entry name" value="FTHF_cligase-like_sf"/>
</dbReference>
<dbReference type="OrthoDB" id="9782337at2"/>
<dbReference type="SUPFAM" id="SSF46548">
    <property type="entry name" value="alpha-helical ferredoxin"/>
    <property type="match status" value="1"/>
</dbReference>
<evidence type="ECO:0000256" key="7">
    <source>
        <dbReference type="ARBA" id="ARBA00023014"/>
    </source>
</evidence>
<dbReference type="Pfam" id="PF13183">
    <property type="entry name" value="Fer4_8"/>
    <property type="match status" value="1"/>
</dbReference>
<keyword evidence="10" id="KW-1185">Reference proteome</keyword>
<organism evidence="9 10">
    <name type="scientific">Melioribacter roseus (strain DSM 23840 / JCM 17771 / VKM B-2668 / P3M-2)</name>
    <dbReference type="NCBI Taxonomy" id="1191523"/>
    <lineage>
        <taxon>Bacteria</taxon>
        <taxon>Pseudomonadati</taxon>
        <taxon>Ignavibacteriota</taxon>
        <taxon>Ignavibacteria</taxon>
        <taxon>Ignavibacteriales</taxon>
        <taxon>Melioribacteraceae</taxon>
        <taxon>Melioribacter</taxon>
    </lineage>
</organism>
<keyword evidence="2" id="KW-0004">4Fe-4S</keyword>
<accession>I7A028</accession>
<dbReference type="STRING" id="1191523.MROS_0092"/>
<dbReference type="AlphaFoldDB" id="I7A028"/>
<evidence type="ECO:0000256" key="2">
    <source>
        <dbReference type="ARBA" id="ARBA00022485"/>
    </source>
</evidence>
<dbReference type="Pfam" id="PF02589">
    <property type="entry name" value="LUD_dom"/>
    <property type="match status" value="1"/>
</dbReference>
<keyword evidence="1" id="KW-0813">Transport</keyword>
<evidence type="ECO:0000256" key="1">
    <source>
        <dbReference type="ARBA" id="ARBA00022448"/>
    </source>
</evidence>
<evidence type="ECO:0000259" key="8">
    <source>
        <dbReference type="PROSITE" id="PS51379"/>
    </source>
</evidence>
<dbReference type="InterPro" id="IPR004452">
    <property type="entry name" value="LutB/LldF"/>
</dbReference>
<reference evidence="9 10" key="1">
    <citation type="journal article" date="2013" name="PLoS ONE">
        <title>Genomic analysis of Melioribacter roseus, facultatively anaerobic organotrophic bacterium representing a novel deep lineage within Bacteriodetes/Chlorobi group.</title>
        <authorList>
            <person name="Kadnikov V.V."/>
            <person name="Mardanov A.V."/>
            <person name="Podosokorskaya O.A."/>
            <person name="Gavrilov S.N."/>
            <person name="Kublanov I.V."/>
            <person name="Beletsky A.V."/>
            <person name="Bonch-Osmolovskaya E.A."/>
            <person name="Ravin N.V."/>
        </authorList>
    </citation>
    <scope>NUCLEOTIDE SEQUENCE [LARGE SCALE GENOMIC DNA]</scope>
    <source>
        <strain evidence="10">JCM 17771 / P3M-2</strain>
    </source>
</reference>
<keyword evidence="7" id="KW-0411">Iron-sulfur</keyword>
<evidence type="ECO:0000313" key="9">
    <source>
        <dbReference type="EMBL" id="AFN73336.1"/>
    </source>
</evidence>
<dbReference type="PROSITE" id="PS51379">
    <property type="entry name" value="4FE4S_FER_2"/>
    <property type="match status" value="1"/>
</dbReference>
<dbReference type="PATRIC" id="fig|1191523.3.peg.95"/>
<gene>
    <name evidence="9" type="ordered locus">MROS_0092</name>
</gene>
<dbReference type="HOGENOM" id="CLU_023081_5_0_10"/>
<dbReference type="GO" id="GO:0046872">
    <property type="term" value="F:metal ion binding"/>
    <property type="evidence" value="ECO:0007669"/>
    <property type="project" value="UniProtKB-KW"/>
</dbReference>
<dbReference type="KEGG" id="mro:MROS_0092"/>
<protein>
    <recommendedName>
        <fullName evidence="8">4Fe-4S ferredoxin-type domain-containing protein</fullName>
    </recommendedName>
</protein>
<evidence type="ECO:0000256" key="4">
    <source>
        <dbReference type="ARBA" id="ARBA00022737"/>
    </source>
</evidence>
<proteinExistence type="predicted"/>
<dbReference type="PANTHER" id="PTHR47153:SF2">
    <property type="entry name" value="LACTATE UTILIZATION PROTEIN B"/>
    <property type="match status" value="1"/>
</dbReference>
<evidence type="ECO:0000256" key="6">
    <source>
        <dbReference type="ARBA" id="ARBA00023004"/>
    </source>
</evidence>
<dbReference type="RefSeq" id="WP_014854773.1">
    <property type="nucleotide sequence ID" value="NC_018178.1"/>
</dbReference>
<dbReference type="GO" id="GO:0051539">
    <property type="term" value="F:4 iron, 4 sulfur cluster binding"/>
    <property type="evidence" value="ECO:0007669"/>
    <property type="project" value="UniProtKB-KW"/>
</dbReference>
<sequence>MNSKSVHPRDFASKANKVNLFKAIDYALAFETESVRHNTQTFNNNRYKAISQIDDYEELKDKAREIKENSIRNLPFLVDKLTETIEARGGSVFYAKDKKEAVNFIKEICLSNSVKLAVKSKSITSEEIKLNATLEAENIEVVETDLAEFILQLSKEQPSHIVAPAIHRSRESISKLFKENINTSDPLETGEELTAFASKTLREKFLAADVGITGANLISAEEGTILLVESEGNIRLTTHLPAIHIAIAGIEKIIPNRKDFGIFIELLAASATGQVLTSYTNILEPPLKAPTLNLNKRSDKERKFFLVLIDDGRMAMRDDPELKEALYCIRCSACMNVCANFQTVGGHAFGGECYTGGIGASWAVGTTGKLEEGRFAELCTGCSRCVPNCPVRIDIPRLNTVIKNRLSKLESPSIQKMFFGYFGAMAKFASKFPSSVNFLMKLNPVKIILDNFFGVEKEREIPEFSVETFVELYKKRKAHVPLREKSDKEMQKVIVFADVFTNYNNPAVGMNAVELLEKFGFDAEVSEVYDDGRAALSQGMIQYAEKKAAQTASYLKNLIDDGYDVIVVEPSVLTMFRNDYGKLIKEDKLFSAVKDRCYDLFEYLNRKIEEGKIDINHIKRNIKFTDERIFYHGHCQLKSIGLGNEAPELYKRLGIDVVISTQECCGMAGSFGYKKHYYKISKSLGLSLLDQVKNKLGSSDGIVILASGTSCREQLKGFSERKERIYHPADYLNKLILEKE</sequence>
<keyword evidence="5" id="KW-0249">Electron transport</keyword>
<name>I7A028_MELRP</name>
<evidence type="ECO:0000313" key="10">
    <source>
        <dbReference type="Proteomes" id="UP000009011"/>
    </source>
</evidence>
<dbReference type="InterPro" id="IPR017896">
    <property type="entry name" value="4Fe4S_Fe-S-bd"/>
</dbReference>
<evidence type="ECO:0000256" key="3">
    <source>
        <dbReference type="ARBA" id="ARBA00022723"/>
    </source>
</evidence>
<dbReference type="GO" id="GO:0006089">
    <property type="term" value="P:lactate metabolic process"/>
    <property type="evidence" value="ECO:0007669"/>
    <property type="project" value="InterPro"/>
</dbReference>
<dbReference type="eggNOG" id="COG1139">
    <property type="taxonomic scope" value="Bacteria"/>
</dbReference>
<dbReference type="Gene3D" id="1.10.1060.10">
    <property type="entry name" value="Alpha-helical ferredoxin"/>
    <property type="match status" value="1"/>
</dbReference>
<dbReference type="InterPro" id="IPR009051">
    <property type="entry name" value="Helical_ferredxn"/>
</dbReference>
<keyword evidence="4" id="KW-0677">Repeat</keyword>
<evidence type="ECO:0000256" key="5">
    <source>
        <dbReference type="ARBA" id="ARBA00022982"/>
    </source>
</evidence>
<dbReference type="InterPro" id="IPR037171">
    <property type="entry name" value="NagB/RpiA_transferase-like"/>
</dbReference>
<dbReference type="eggNOG" id="COG0247">
    <property type="taxonomic scope" value="Bacteria"/>
</dbReference>
<dbReference type="InterPro" id="IPR017900">
    <property type="entry name" value="4Fe4S_Fe_S_CS"/>
</dbReference>